<keyword evidence="7" id="KW-1185">Reference proteome</keyword>
<dbReference type="InterPro" id="IPR000270">
    <property type="entry name" value="PB1_dom"/>
</dbReference>
<feature type="domain" description="ZZ-type" evidence="5">
    <location>
        <begin position="90"/>
        <end position="141"/>
    </location>
</feature>
<dbReference type="FunFam" id="3.30.60.90:FF:000016">
    <property type="entry name" value="Refractory to sigma P"/>
    <property type="match status" value="1"/>
</dbReference>
<evidence type="ECO:0000256" key="1">
    <source>
        <dbReference type="ARBA" id="ARBA00022723"/>
    </source>
</evidence>
<dbReference type="PANTHER" id="PTHR15090">
    <property type="entry name" value="SEQUESTOSOME 1-RELATED"/>
    <property type="match status" value="1"/>
</dbReference>
<keyword evidence="3" id="KW-0862">Zinc</keyword>
<dbReference type="GO" id="GO:0035973">
    <property type="term" value="P:aggrephagy"/>
    <property type="evidence" value="ECO:0007669"/>
    <property type="project" value="TreeGrafter"/>
</dbReference>
<dbReference type="Pfam" id="PF00564">
    <property type="entry name" value="PB1"/>
    <property type="match status" value="1"/>
</dbReference>
<keyword evidence="2 4" id="KW-0863">Zinc-finger</keyword>
<dbReference type="InterPro" id="IPR052260">
    <property type="entry name" value="Autophagy_Rcpt_SigReg"/>
</dbReference>
<evidence type="ECO:0000313" key="7">
    <source>
        <dbReference type="Proteomes" id="UP000688137"/>
    </source>
</evidence>
<dbReference type="GO" id="GO:0044753">
    <property type="term" value="C:amphisome"/>
    <property type="evidence" value="ECO:0007669"/>
    <property type="project" value="TreeGrafter"/>
</dbReference>
<dbReference type="SMART" id="SM00291">
    <property type="entry name" value="ZnF_ZZ"/>
    <property type="match status" value="1"/>
</dbReference>
<dbReference type="OMA" id="KFGHWGH"/>
<dbReference type="GO" id="GO:0008270">
    <property type="term" value="F:zinc ion binding"/>
    <property type="evidence" value="ECO:0007669"/>
    <property type="project" value="UniProtKB-KW"/>
</dbReference>
<evidence type="ECO:0000259" key="5">
    <source>
        <dbReference type="PROSITE" id="PS50135"/>
    </source>
</evidence>
<dbReference type="SMART" id="SM00666">
    <property type="entry name" value="PB1"/>
    <property type="match status" value="1"/>
</dbReference>
<dbReference type="GO" id="GO:0007032">
    <property type="term" value="P:endosome organization"/>
    <property type="evidence" value="ECO:0007669"/>
    <property type="project" value="TreeGrafter"/>
</dbReference>
<evidence type="ECO:0000256" key="3">
    <source>
        <dbReference type="ARBA" id="ARBA00022833"/>
    </source>
</evidence>
<dbReference type="GO" id="GO:0000423">
    <property type="term" value="P:mitophagy"/>
    <property type="evidence" value="ECO:0007669"/>
    <property type="project" value="TreeGrafter"/>
</dbReference>
<dbReference type="GO" id="GO:0016235">
    <property type="term" value="C:aggresome"/>
    <property type="evidence" value="ECO:0007669"/>
    <property type="project" value="TreeGrafter"/>
</dbReference>
<protein>
    <recommendedName>
        <fullName evidence="5">ZZ-type domain-containing protein</fullName>
    </recommendedName>
</protein>
<dbReference type="PROSITE" id="PS01357">
    <property type="entry name" value="ZF_ZZ_1"/>
    <property type="match status" value="1"/>
</dbReference>
<name>A0A8S1P222_PARPR</name>
<gene>
    <name evidence="6" type="ORF">PPRIM_AZ9-3.1.T1030094</name>
</gene>
<dbReference type="GO" id="GO:0070530">
    <property type="term" value="F:K63-linked polyubiquitin modification-dependent protein binding"/>
    <property type="evidence" value="ECO:0007669"/>
    <property type="project" value="TreeGrafter"/>
</dbReference>
<organism evidence="6 7">
    <name type="scientific">Paramecium primaurelia</name>
    <dbReference type="NCBI Taxonomy" id="5886"/>
    <lineage>
        <taxon>Eukaryota</taxon>
        <taxon>Sar</taxon>
        <taxon>Alveolata</taxon>
        <taxon>Ciliophora</taxon>
        <taxon>Intramacronucleata</taxon>
        <taxon>Oligohymenophorea</taxon>
        <taxon>Peniculida</taxon>
        <taxon>Parameciidae</taxon>
        <taxon>Paramecium</taxon>
    </lineage>
</organism>
<evidence type="ECO:0000256" key="4">
    <source>
        <dbReference type="PROSITE-ProRule" id="PRU00228"/>
    </source>
</evidence>
<dbReference type="AlphaFoldDB" id="A0A8S1P222"/>
<evidence type="ECO:0000256" key="2">
    <source>
        <dbReference type="ARBA" id="ARBA00022771"/>
    </source>
</evidence>
<sequence length="321" mass="37624">MKIKIVHNNEIHLFKQQNPNLQGIREHIKKIYPNINTNFTLAYNDSENDQISLSCQDDLQVLVDEGIQTIKVFVLTSNKPQQIPQGKMVHKRHTCDGCQIYPIVGSRFKCLECSDYDLCEECQAKDMHNHHKFYKISTQEELEQFRKEHWGKFGHWGHRGCGFNRNGPHGHGPHGHGPHGHGPFGHEAFKQFREFFQDPAFKEIKQTVCTIAKDVFGIIKTEIEKHKNSKQQEQTQEECNTNVNEETQQEIKQEIKQEIQQEIKQENTKESNDNKIQKEIEEKIKDLIQVLQCDEKIAREYIECFKELPLNEIVDIILEKQ</sequence>
<evidence type="ECO:0000313" key="6">
    <source>
        <dbReference type="EMBL" id="CAD8097163.1"/>
    </source>
</evidence>
<proteinExistence type="predicted"/>
<reference evidence="6" key="1">
    <citation type="submission" date="2021-01" db="EMBL/GenBank/DDBJ databases">
        <authorList>
            <consortium name="Genoscope - CEA"/>
            <person name="William W."/>
        </authorList>
    </citation>
    <scope>NUCLEOTIDE SEQUENCE</scope>
</reference>
<accession>A0A8S1P222</accession>
<dbReference type="Proteomes" id="UP000688137">
    <property type="component" value="Unassembled WGS sequence"/>
</dbReference>
<keyword evidence="1" id="KW-0479">Metal-binding</keyword>
<dbReference type="InterPro" id="IPR000433">
    <property type="entry name" value="Znf_ZZ"/>
</dbReference>
<dbReference type="EMBL" id="CAJJDM010000106">
    <property type="protein sequence ID" value="CAD8097163.1"/>
    <property type="molecule type" value="Genomic_DNA"/>
</dbReference>
<dbReference type="PROSITE" id="PS50135">
    <property type="entry name" value="ZF_ZZ_2"/>
    <property type="match status" value="1"/>
</dbReference>
<dbReference type="GO" id="GO:0005080">
    <property type="term" value="F:protein kinase C binding"/>
    <property type="evidence" value="ECO:0007669"/>
    <property type="project" value="TreeGrafter"/>
</dbReference>
<dbReference type="PANTHER" id="PTHR15090:SF0">
    <property type="entry name" value="SEQUESTOSOME-1"/>
    <property type="match status" value="1"/>
</dbReference>
<comment type="caution">
    <text evidence="6">The sequence shown here is derived from an EMBL/GenBank/DDBJ whole genome shotgun (WGS) entry which is preliminary data.</text>
</comment>
<dbReference type="CDD" id="cd02340">
    <property type="entry name" value="ZZ_NBR1_like"/>
    <property type="match status" value="1"/>
</dbReference>
<dbReference type="Pfam" id="PF00569">
    <property type="entry name" value="ZZ"/>
    <property type="match status" value="1"/>
</dbReference>
<dbReference type="CDD" id="cd05992">
    <property type="entry name" value="PB1"/>
    <property type="match status" value="1"/>
</dbReference>